<dbReference type="GO" id="GO:0002161">
    <property type="term" value="F:aminoacyl-tRNA deacylase activity"/>
    <property type="evidence" value="ECO:0007669"/>
    <property type="project" value="InterPro"/>
</dbReference>
<dbReference type="CDD" id="cd04335">
    <property type="entry name" value="PrdX_deacylase"/>
    <property type="match status" value="1"/>
</dbReference>
<proteinExistence type="inferred from homology"/>
<organism evidence="3 4">
    <name type="scientific">Parvibaculum sedimenti</name>
    <dbReference type="NCBI Taxonomy" id="2608632"/>
    <lineage>
        <taxon>Bacteria</taxon>
        <taxon>Pseudomonadati</taxon>
        <taxon>Pseudomonadota</taxon>
        <taxon>Alphaproteobacteria</taxon>
        <taxon>Hyphomicrobiales</taxon>
        <taxon>Parvibaculaceae</taxon>
        <taxon>Parvibaculum</taxon>
    </lineage>
</organism>
<dbReference type="PANTHER" id="PTHR31423">
    <property type="entry name" value="YBAK DOMAIN-CONTAINING PROTEIN"/>
    <property type="match status" value="1"/>
</dbReference>
<dbReference type="InterPro" id="IPR036754">
    <property type="entry name" value="YbaK/aa-tRNA-synt-asso_dom_sf"/>
</dbReference>
<dbReference type="Gene3D" id="3.90.960.10">
    <property type="entry name" value="YbaK/aminoacyl-tRNA synthetase-associated domain"/>
    <property type="match status" value="1"/>
</dbReference>
<dbReference type="FunFam" id="3.90.960.10:FF:000005">
    <property type="entry name" value="Putative prolyl-tRNA synthetase"/>
    <property type="match status" value="1"/>
</dbReference>
<dbReference type="EMBL" id="WESC01000002">
    <property type="protein sequence ID" value="KAB7742320.1"/>
    <property type="molecule type" value="Genomic_DNA"/>
</dbReference>
<gene>
    <name evidence="3" type="ORF">F2P47_03395</name>
</gene>
<evidence type="ECO:0000313" key="4">
    <source>
        <dbReference type="Proteomes" id="UP000468901"/>
    </source>
</evidence>
<dbReference type="RefSeq" id="WP_152214742.1">
    <property type="nucleotide sequence ID" value="NZ_JBAQYD010000137.1"/>
</dbReference>
<comment type="similarity">
    <text evidence="1">Belongs to the PRORSD1 family.</text>
</comment>
<name>A0A6N6VLC4_9HYPH</name>
<protein>
    <submittedName>
        <fullName evidence="3">Prolyl-tRNA synthetase associated domain-containing protein</fullName>
    </submittedName>
</protein>
<evidence type="ECO:0000259" key="2">
    <source>
        <dbReference type="Pfam" id="PF04073"/>
    </source>
</evidence>
<dbReference type="PANTHER" id="PTHR31423:SF3">
    <property type="entry name" value="PROLYL-TRNA SYNTHETASE ASSOCIATED DOMAIN-CONTAINING PROTEIN 1-RELATED"/>
    <property type="match status" value="1"/>
</dbReference>
<evidence type="ECO:0000256" key="1">
    <source>
        <dbReference type="ARBA" id="ARBA00010201"/>
    </source>
</evidence>
<dbReference type="SUPFAM" id="SSF55826">
    <property type="entry name" value="YbaK/ProRS associated domain"/>
    <property type="match status" value="1"/>
</dbReference>
<feature type="domain" description="YbaK/aminoacyl-tRNA synthetase-associated" evidence="2">
    <location>
        <begin position="33"/>
        <end position="163"/>
    </location>
</feature>
<dbReference type="Proteomes" id="UP000468901">
    <property type="component" value="Unassembled WGS sequence"/>
</dbReference>
<dbReference type="InterPro" id="IPR040285">
    <property type="entry name" value="ProX/PRXD1"/>
</dbReference>
<dbReference type="AlphaFoldDB" id="A0A6N6VLC4"/>
<reference evidence="3 4" key="1">
    <citation type="submission" date="2019-09" db="EMBL/GenBank/DDBJ databases">
        <title>Parvibaculum sedimenti sp. nov., isolated from sediment.</title>
        <authorList>
            <person name="Wang Y."/>
        </authorList>
    </citation>
    <scope>NUCLEOTIDE SEQUENCE [LARGE SCALE GENOMIC DNA]</scope>
    <source>
        <strain evidence="3 4">HXT-9</strain>
    </source>
</reference>
<dbReference type="Pfam" id="PF04073">
    <property type="entry name" value="tRNA_edit"/>
    <property type="match status" value="1"/>
</dbReference>
<accession>A0A6N6VLC4</accession>
<dbReference type="InterPro" id="IPR007214">
    <property type="entry name" value="YbaK/aa-tRNA-synth-assoc-dom"/>
</dbReference>
<keyword evidence="3" id="KW-0436">Ligase</keyword>
<comment type="caution">
    <text evidence="3">The sequence shown here is derived from an EMBL/GenBank/DDBJ whole genome shotgun (WGS) entry which is preliminary data.</text>
</comment>
<evidence type="ECO:0000313" key="3">
    <source>
        <dbReference type="EMBL" id="KAB7742320.1"/>
    </source>
</evidence>
<dbReference type="GO" id="GO:0004812">
    <property type="term" value="F:aminoacyl-tRNA ligase activity"/>
    <property type="evidence" value="ECO:0007669"/>
    <property type="project" value="UniProtKB-KW"/>
</dbReference>
<keyword evidence="4" id="KW-1185">Reference proteome</keyword>
<sequence>MPDTRPAEPPIHTKEDFLAWLDRAGIPHETRHHEPLHTVEEAQVARASWGPDWVGGGHCKNLFLKDKKGALFLIVTLEDRELKLNRLSKPIGSARLSFGNADLMWEKLGVRPGSVTPFALANDPAGEITVILDEPMLAHERLHYHPLENTATTAISRDGLLRFLRLTAHEPLIIDLVAAQGAEGDE</sequence>
<keyword evidence="3" id="KW-0030">Aminoacyl-tRNA synthetase</keyword>